<accession>A0A8T0HRL8</accession>
<organism evidence="1 2">
    <name type="scientific">Ceratodon purpureus</name>
    <name type="common">Fire moss</name>
    <name type="synonym">Dicranum purpureum</name>
    <dbReference type="NCBI Taxonomy" id="3225"/>
    <lineage>
        <taxon>Eukaryota</taxon>
        <taxon>Viridiplantae</taxon>
        <taxon>Streptophyta</taxon>
        <taxon>Embryophyta</taxon>
        <taxon>Bryophyta</taxon>
        <taxon>Bryophytina</taxon>
        <taxon>Bryopsida</taxon>
        <taxon>Dicranidae</taxon>
        <taxon>Pseudoditrichales</taxon>
        <taxon>Ditrichaceae</taxon>
        <taxon>Ceratodon</taxon>
    </lineage>
</organism>
<proteinExistence type="predicted"/>
<evidence type="ECO:0000313" key="2">
    <source>
        <dbReference type="Proteomes" id="UP000822688"/>
    </source>
</evidence>
<dbReference type="Proteomes" id="UP000822688">
    <property type="component" value="Chromosome V"/>
</dbReference>
<evidence type="ECO:0000313" key="1">
    <source>
        <dbReference type="EMBL" id="KAG0573574.1"/>
    </source>
</evidence>
<protein>
    <submittedName>
        <fullName evidence="1">Uncharacterized protein</fullName>
    </submittedName>
</protein>
<comment type="caution">
    <text evidence="1">The sequence shown here is derived from an EMBL/GenBank/DDBJ whole genome shotgun (WGS) entry which is preliminary data.</text>
</comment>
<dbReference type="AlphaFoldDB" id="A0A8T0HRL8"/>
<keyword evidence="2" id="KW-1185">Reference proteome</keyword>
<reference evidence="1" key="1">
    <citation type="submission" date="2020-06" db="EMBL/GenBank/DDBJ databases">
        <title>WGS assembly of Ceratodon purpureus strain R40.</title>
        <authorList>
            <person name="Carey S.B."/>
            <person name="Jenkins J."/>
            <person name="Shu S."/>
            <person name="Lovell J.T."/>
            <person name="Sreedasyam A."/>
            <person name="Maumus F."/>
            <person name="Tiley G.P."/>
            <person name="Fernandez-Pozo N."/>
            <person name="Barry K."/>
            <person name="Chen C."/>
            <person name="Wang M."/>
            <person name="Lipzen A."/>
            <person name="Daum C."/>
            <person name="Saski C.A."/>
            <person name="Payton A.C."/>
            <person name="Mcbreen J.C."/>
            <person name="Conrad R.E."/>
            <person name="Kollar L.M."/>
            <person name="Olsson S."/>
            <person name="Huttunen S."/>
            <person name="Landis J.B."/>
            <person name="Wickett N.J."/>
            <person name="Johnson M.G."/>
            <person name="Rensing S.A."/>
            <person name="Grimwood J."/>
            <person name="Schmutz J."/>
            <person name="Mcdaniel S.F."/>
        </authorList>
    </citation>
    <scope>NUCLEOTIDE SEQUENCE</scope>
    <source>
        <strain evidence="1">R40</strain>
    </source>
</reference>
<dbReference type="EMBL" id="CM026426">
    <property type="protein sequence ID" value="KAG0573574.1"/>
    <property type="molecule type" value="Genomic_DNA"/>
</dbReference>
<sequence>MIDRVNPPTVASSLLLLCCPGYSDSLPLIVITSCTPFLATACSVQNFSRISMDNSRGKCLKGRRYGEGVLDPGRFDEGFSNIGSQSDIPSISRR</sequence>
<gene>
    <name evidence="1" type="ORF">KC19_VG189800</name>
</gene>
<name>A0A8T0HRL8_CERPU</name>